<organism evidence="1 2">
    <name type="scientific">Kouleothrix aurantiaca</name>
    <dbReference type="NCBI Taxonomy" id="186479"/>
    <lineage>
        <taxon>Bacteria</taxon>
        <taxon>Bacillati</taxon>
        <taxon>Chloroflexota</taxon>
        <taxon>Chloroflexia</taxon>
        <taxon>Chloroflexales</taxon>
        <taxon>Roseiflexineae</taxon>
        <taxon>Roseiflexaceae</taxon>
        <taxon>Kouleothrix</taxon>
    </lineage>
</organism>
<evidence type="ECO:0008006" key="3">
    <source>
        <dbReference type="Google" id="ProtNLM"/>
    </source>
</evidence>
<feature type="non-terminal residue" evidence="1">
    <location>
        <position position="1"/>
    </location>
</feature>
<dbReference type="Gene3D" id="3.40.50.720">
    <property type="entry name" value="NAD(P)-binding Rossmann-like Domain"/>
    <property type="match status" value="1"/>
</dbReference>
<reference evidence="1 2" key="1">
    <citation type="submission" date="2015-09" db="EMBL/GenBank/DDBJ databases">
        <title>Draft genome sequence of Kouleothrix aurantiaca JCM 19913.</title>
        <authorList>
            <person name="Hemp J."/>
        </authorList>
    </citation>
    <scope>NUCLEOTIDE SEQUENCE [LARGE SCALE GENOMIC DNA]</scope>
    <source>
        <strain evidence="1 2">COM-B</strain>
    </source>
</reference>
<keyword evidence="2" id="KW-1185">Reference proteome</keyword>
<dbReference type="AlphaFoldDB" id="A0A0P9D7H6"/>
<evidence type="ECO:0000313" key="1">
    <source>
        <dbReference type="EMBL" id="KPV48518.1"/>
    </source>
</evidence>
<name>A0A0P9D7H6_9CHLR</name>
<proteinExistence type="predicted"/>
<sequence>FVPFTELFALLQHNSGVPAPRWHLPYAAALVLATALEGWSRLSGRPVLITRAAVQSVYRRNTTRSAKAMRELGASLRPFAETIRDEVAWYQANQPKQLPPQLAPSVR</sequence>
<protein>
    <recommendedName>
        <fullName evidence="3">Epimerase</fullName>
    </recommendedName>
</protein>
<gene>
    <name evidence="1" type="ORF">SE17_37630</name>
</gene>
<dbReference type="EMBL" id="LJCR01002588">
    <property type="protein sequence ID" value="KPV48518.1"/>
    <property type="molecule type" value="Genomic_DNA"/>
</dbReference>
<dbReference type="Proteomes" id="UP000050509">
    <property type="component" value="Unassembled WGS sequence"/>
</dbReference>
<accession>A0A0P9D7H6</accession>
<comment type="caution">
    <text evidence="1">The sequence shown here is derived from an EMBL/GenBank/DDBJ whole genome shotgun (WGS) entry which is preliminary data.</text>
</comment>
<evidence type="ECO:0000313" key="2">
    <source>
        <dbReference type="Proteomes" id="UP000050509"/>
    </source>
</evidence>